<dbReference type="InterPro" id="IPR048136">
    <property type="entry name" value="STM3941-like"/>
</dbReference>
<proteinExistence type="predicted"/>
<evidence type="ECO:0000313" key="1">
    <source>
        <dbReference type="EMBL" id="ESU27143.1"/>
    </source>
</evidence>
<comment type="caution">
    <text evidence="1">The sequence shown here is derived from an EMBL/GenBank/DDBJ whole genome shotgun (WGS) entry which is preliminary data.</text>
</comment>
<dbReference type="PATRIC" id="fig|1341181.4.peg.2079"/>
<dbReference type="NCBIfam" id="NF041635">
    <property type="entry name" value="STM3941_fam"/>
    <property type="match status" value="1"/>
</dbReference>
<dbReference type="STRING" id="1341181.FLJC2902T_21140"/>
<organism evidence="1 2">
    <name type="scientific">Flavobacterium limnosediminis JC2902</name>
    <dbReference type="NCBI Taxonomy" id="1341181"/>
    <lineage>
        <taxon>Bacteria</taxon>
        <taxon>Pseudomonadati</taxon>
        <taxon>Bacteroidota</taxon>
        <taxon>Flavobacteriia</taxon>
        <taxon>Flavobacteriales</taxon>
        <taxon>Flavobacteriaceae</taxon>
        <taxon>Flavobacterium</taxon>
    </lineage>
</organism>
<sequence length="138" mass="15809">MELILGAVTLFVALKSLLDKNPQVVMDESGIMDNRILKNSIAWHQIQKMELTVVNNQKVLKLNVSDKFKNENFKWLFAKTAAVRLNQNPKTVLLNLDQLKINYSTLNGYLASRDSDFIPNDVNKNLTGLEKFLNKLLY</sequence>
<keyword evidence="2" id="KW-1185">Reference proteome</keyword>
<name>V6SKC3_9FLAO</name>
<protein>
    <submittedName>
        <fullName evidence="1">Uncharacterized protein</fullName>
    </submittedName>
</protein>
<dbReference type="EMBL" id="AVGG01000012">
    <property type="protein sequence ID" value="ESU27143.1"/>
    <property type="molecule type" value="Genomic_DNA"/>
</dbReference>
<gene>
    <name evidence="1" type="ORF">FLJC2902T_21140</name>
</gene>
<dbReference type="Proteomes" id="UP000018004">
    <property type="component" value="Unassembled WGS sequence"/>
</dbReference>
<evidence type="ECO:0000313" key="2">
    <source>
        <dbReference type="Proteomes" id="UP000018004"/>
    </source>
</evidence>
<reference evidence="1 2" key="1">
    <citation type="submission" date="2013-08" db="EMBL/GenBank/DDBJ databases">
        <title>Flavobacterium limnosediminis JC2902 genome sequencing.</title>
        <authorList>
            <person name="Lee K."/>
            <person name="Yi H."/>
            <person name="Park S."/>
            <person name="Chun J."/>
        </authorList>
    </citation>
    <scope>NUCLEOTIDE SEQUENCE [LARGE SCALE GENOMIC DNA]</scope>
    <source>
        <strain evidence="1 2">JC2902</strain>
    </source>
</reference>
<dbReference type="eggNOG" id="ENOG5030R00">
    <property type="taxonomic scope" value="Bacteria"/>
</dbReference>
<dbReference type="AlphaFoldDB" id="V6SKC3"/>
<accession>V6SKC3</accession>